<feature type="non-terminal residue" evidence="1">
    <location>
        <position position="1"/>
    </location>
</feature>
<evidence type="ECO:0000313" key="1">
    <source>
        <dbReference type="EMBL" id="GAH81332.1"/>
    </source>
</evidence>
<organism evidence="1">
    <name type="scientific">marine sediment metagenome</name>
    <dbReference type="NCBI Taxonomy" id="412755"/>
    <lineage>
        <taxon>unclassified sequences</taxon>
        <taxon>metagenomes</taxon>
        <taxon>ecological metagenomes</taxon>
    </lineage>
</organism>
<protein>
    <submittedName>
        <fullName evidence="1">Uncharacterized protein</fullName>
    </submittedName>
</protein>
<comment type="caution">
    <text evidence="1">The sequence shown here is derived from an EMBL/GenBank/DDBJ whole genome shotgun (WGS) entry which is preliminary data.</text>
</comment>
<reference evidence="1" key="1">
    <citation type="journal article" date="2014" name="Front. Microbiol.">
        <title>High frequency of phylogenetically diverse reductive dehalogenase-homologous genes in deep subseafloor sedimentary metagenomes.</title>
        <authorList>
            <person name="Kawai M."/>
            <person name="Futagami T."/>
            <person name="Toyoda A."/>
            <person name="Takaki Y."/>
            <person name="Nishi S."/>
            <person name="Hori S."/>
            <person name="Arai W."/>
            <person name="Tsubouchi T."/>
            <person name="Morono Y."/>
            <person name="Uchiyama I."/>
            <person name="Ito T."/>
            <person name="Fujiyama A."/>
            <person name="Inagaki F."/>
            <person name="Takami H."/>
        </authorList>
    </citation>
    <scope>NUCLEOTIDE SEQUENCE</scope>
    <source>
        <strain evidence="1">Expedition CK06-06</strain>
    </source>
</reference>
<dbReference type="EMBL" id="BARU01044790">
    <property type="protein sequence ID" value="GAH81332.1"/>
    <property type="molecule type" value="Genomic_DNA"/>
</dbReference>
<accession>X1IHY6</accession>
<sequence length="30" mass="3584">TLMTDKSRWIETYDPDLTLKGLKILFDKNK</sequence>
<proteinExistence type="predicted"/>
<name>X1IHY6_9ZZZZ</name>
<dbReference type="AlphaFoldDB" id="X1IHY6"/>
<gene>
    <name evidence="1" type="ORF">S03H2_68189</name>
</gene>